<organism evidence="1 2">
    <name type="scientific">Candidatus Nitrosocosmicus arcticus</name>
    <dbReference type="NCBI Taxonomy" id="2035267"/>
    <lineage>
        <taxon>Archaea</taxon>
        <taxon>Nitrososphaerota</taxon>
        <taxon>Nitrososphaeria</taxon>
        <taxon>Nitrososphaerales</taxon>
        <taxon>Nitrososphaeraceae</taxon>
        <taxon>Candidatus Nitrosocosmicus</taxon>
    </lineage>
</organism>
<dbReference type="EMBL" id="VOAH01000008">
    <property type="protein sequence ID" value="TVP40277.1"/>
    <property type="molecule type" value="Genomic_DNA"/>
</dbReference>
<dbReference type="InterPro" id="IPR005358">
    <property type="entry name" value="Puta_zinc/iron-chelating_dom"/>
</dbReference>
<name>A0A557SUI8_9ARCH</name>
<accession>A0A557SUI8</accession>
<keyword evidence="2" id="KW-1185">Reference proteome</keyword>
<gene>
    <name evidence="1" type="ORF">NARC_80003</name>
</gene>
<dbReference type="RefSeq" id="WP_144731344.1">
    <property type="nucleotide sequence ID" value="NZ_ML675584.1"/>
</dbReference>
<protein>
    <recommendedName>
        <fullName evidence="3">YkgJ family cysteine cluster protein</fullName>
    </recommendedName>
</protein>
<dbReference type="PANTHER" id="PTHR35866:SF2">
    <property type="entry name" value="YKGJ FAMILY CYSTEINE CLUSTER PROTEIN"/>
    <property type="match status" value="1"/>
</dbReference>
<proteinExistence type="predicted"/>
<evidence type="ECO:0000313" key="2">
    <source>
        <dbReference type="Proteomes" id="UP000315289"/>
    </source>
</evidence>
<comment type="caution">
    <text evidence="1">The sequence shown here is derived from an EMBL/GenBank/DDBJ whole genome shotgun (WGS) entry which is preliminary data.</text>
</comment>
<dbReference type="OrthoDB" id="36424at2157"/>
<dbReference type="Proteomes" id="UP000315289">
    <property type="component" value="Unassembled WGS sequence"/>
</dbReference>
<evidence type="ECO:0000313" key="1">
    <source>
        <dbReference type="EMBL" id="TVP40277.1"/>
    </source>
</evidence>
<reference evidence="1 2" key="1">
    <citation type="journal article" date="2019" name="Front. Microbiol.">
        <title>Ammonia Oxidation by the Arctic Terrestrial Thaumarchaeote Candidatus Nitrosocosmicus arcticus Is Stimulated by Increasing Temperatures.</title>
        <authorList>
            <person name="Alves R.J.E."/>
            <person name="Kerou M."/>
            <person name="Zappe A."/>
            <person name="Bittner R."/>
            <person name="Abby S.S."/>
            <person name="Schmidt H.A."/>
            <person name="Pfeifer K."/>
            <person name="Schleper C."/>
        </authorList>
    </citation>
    <scope>NUCLEOTIDE SEQUENCE [LARGE SCALE GENOMIC DNA]</scope>
    <source>
        <strain evidence="1 2">Kfb</strain>
    </source>
</reference>
<dbReference type="AlphaFoldDB" id="A0A557SUI8"/>
<dbReference type="Pfam" id="PF03692">
    <property type="entry name" value="CxxCxxCC"/>
    <property type="match status" value="1"/>
</dbReference>
<dbReference type="PANTHER" id="PTHR35866">
    <property type="entry name" value="PUTATIVE-RELATED"/>
    <property type="match status" value="1"/>
</dbReference>
<evidence type="ECO:0008006" key="3">
    <source>
        <dbReference type="Google" id="ProtNLM"/>
    </source>
</evidence>
<sequence length="248" mass="28403">MALSHGEEEKVNDVSFALDDLSKKWKIDPIVRDVHLGKRTDIQDYTIKINQVTYHIPFLSGSSLFLLWDCLWPDCHNCCDKQGRLPLTSGDITNISKQLGYETKSSFLRNETYVATWDNDSTSDSNSPIITTLTMLNLKRKQSENETDNGHPLTCRFLDECGSCQLHPNKPGVCWLYPFFSWSQNEKNLVSVHASFQLTGDCPGFYLSKKMDDIMPTLIKYSEIIYNYTMNVNTTIREGFGKIDVINY</sequence>